<proteinExistence type="predicted"/>
<sequence length="583" mass="66224">MGKKSKRRPDALRIKRDVTSGNGADVSPEQDAIIWLKKEKELVTPEGSLRRAATINTEFSVYNNLAKAHSNNPAGKNDARAEFYFQKVVDIANNRDRVGFAVSGAREGFVGLFKLYVKTERIDEASVLFQTFLSKGSARGWFNKRGSIESLVVYDCTGAIVTCDITNTLMKTFMPVLEKYIETLEFIVGDAIPTLYFTMYTNFNFSCSYSKALSYAKKRLKAIQRAPERRNGKLAFSAMIEISESQMHLGKYKDALSELKVAETIIRPFQKDTVGFQDENICGAWEQSVVYELFGDTLKEQAQMEKTKQLKKEMNEKSISYFKKSSDLRYGLLDGFYRIEGTDPDYFLSAAVRTSQKIGRQYANMKKWSRAKKYYMLGIERAERAEIESGSMVMTCQDFGRVFLDQYLDPNYFESEEAFGLLQSAVEYTQKALAAFQVYSPMVMDLSFNKVPMSFDIAVESYFSGRIDEACHTLGCHLMAMTVEKGCAGCGHAHVEGTDVVSKVCTSCDAVYYCNDACQQRNWINIDDKRKSHKILCPLLKEFKYDTAVVEEIESSATYQRLLDYFEGLKPKSKKTYIIDPID</sequence>
<evidence type="ECO:0000256" key="4">
    <source>
        <dbReference type="PROSITE-ProRule" id="PRU00134"/>
    </source>
</evidence>
<accession>A0A7S3VA42</accession>
<reference evidence="7" key="1">
    <citation type="submission" date="2021-01" db="EMBL/GenBank/DDBJ databases">
        <authorList>
            <person name="Corre E."/>
            <person name="Pelletier E."/>
            <person name="Niang G."/>
            <person name="Scheremetjew M."/>
            <person name="Finn R."/>
            <person name="Kale V."/>
            <person name="Holt S."/>
            <person name="Cochrane G."/>
            <person name="Meng A."/>
            <person name="Brown T."/>
            <person name="Cohen L."/>
        </authorList>
    </citation>
    <scope>NUCLEOTIDE SEQUENCE</scope>
    <source>
        <strain evidence="7">MM31A-1</strain>
    </source>
</reference>
<evidence type="ECO:0000256" key="3">
    <source>
        <dbReference type="ARBA" id="ARBA00022833"/>
    </source>
</evidence>
<feature type="region of interest" description="Disordered" evidence="5">
    <location>
        <begin position="1"/>
        <end position="26"/>
    </location>
</feature>
<evidence type="ECO:0000259" key="6">
    <source>
        <dbReference type="PROSITE" id="PS50865"/>
    </source>
</evidence>
<dbReference type="InterPro" id="IPR002893">
    <property type="entry name" value="Znf_MYND"/>
</dbReference>
<organism evidence="7">
    <name type="scientific">Chaetoceros debilis</name>
    <dbReference type="NCBI Taxonomy" id="122233"/>
    <lineage>
        <taxon>Eukaryota</taxon>
        <taxon>Sar</taxon>
        <taxon>Stramenopiles</taxon>
        <taxon>Ochrophyta</taxon>
        <taxon>Bacillariophyta</taxon>
        <taxon>Coscinodiscophyceae</taxon>
        <taxon>Chaetocerotophycidae</taxon>
        <taxon>Chaetocerotales</taxon>
        <taxon>Chaetocerotaceae</taxon>
        <taxon>Chaetoceros</taxon>
    </lineage>
</organism>
<evidence type="ECO:0000256" key="1">
    <source>
        <dbReference type="ARBA" id="ARBA00022723"/>
    </source>
</evidence>
<dbReference type="AlphaFoldDB" id="A0A7S3VA42"/>
<dbReference type="PROSITE" id="PS50865">
    <property type="entry name" value="ZF_MYND_2"/>
    <property type="match status" value="1"/>
</dbReference>
<dbReference type="InterPro" id="IPR011990">
    <property type="entry name" value="TPR-like_helical_dom_sf"/>
</dbReference>
<protein>
    <recommendedName>
        <fullName evidence="6">MYND-type domain-containing protein</fullName>
    </recommendedName>
</protein>
<feature type="compositionally biased region" description="Basic and acidic residues" evidence="5">
    <location>
        <begin position="8"/>
        <end position="18"/>
    </location>
</feature>
<gene>
    <name evidence="7" type="ORF">CDEB00056_LOCUS11322</name>
</gene>
<evidence type="ECO:0000256" key="2">
    <source>
        <dbReference type="ARBA" id="ARBA00022771"/>
    </source>
</evidence>
<dbReference type="Gene3D" id="6.10.140.2220">
    <property type="match status" value="1"/>
</dbReference>
<dbReference type="GO" id="GO:0008270">
    <property type="term" value="F:zinc ion binding"/>
    <property type="evidence" value="ECO:0007669"/>
    <property type="project" value="UniProtKB-KW"/>
</dbReference>
<keyword evidence="3" id="KW-0862">Zinc</keyword>
<dbReference type="Gene3D" id="1.25.40.10">
    <property type="entry name" value="Tetratricopeptide repeat domain"/>
    <property type="match status" value="1"/>
</dbReference>
<keyword evidence="1" id="KW-0479">Metal-binding</keyword>
<keyword evidence="2 4" id="KW-0863">Zinc-finger</keyword>
<feature type="domain" description="MYND-type" evidence="6">
    <location>
        <begin position="487"/>
        <end position="537"/>
    </location>
</feature>
<name>A0A7S3VA42_9STRA</name>
<evidence type="ECO:0000313" key="7">
    <source>
        <dbReference type="EMBL" id="CAE0466470.1"/>
    </source>
</evidence>
<dbReference type="EMBL" id="HBIO01014661">
    <property type="protein sequence ID" value="CAE0466470.1"/>
    <property type="molecule type" value="Transcribed_RNA"/>
</dbReference>
<dbReference type="SUPFAM" id="SSF144232">
    <property type="entry name" value="HIT/MYND zinc finger-like"/>
    <property type="match status" value="1"/>
</dbReference>
<evidence type="ECO:0000256" key="5">
    <source>
        <dbReference type="SAM" id="MobiDB-lite"/>
    </source>
</evidence>